<evidence type="ECO:0000313" key="8">
    <source>
        <dbReference type="Proteomes" id="UP000656042"/>
    </source>
</evidence>
<dbReference type="Proteomes" id="UP000656042">
    <property type="component" value="Unassembled WGS sequence"/>
</dbReference>
<dbReference type="Pfam" id="PF08281">
    <property type="entry name" value="Sigma70_r4_2"/>
    <property type="match status" value="1"/>
</dbReference>
<dbReference type="PANTHER" id="PTHR43133">
    <property type="entry name" value="RNA POLYMERASE ECF-TYPE SIGMA FACTO"/>
    <property type="match status" value="1"/>
</dbReference>
<organism evidence="7 8">
    <name type="scientific">Mangrovihabitans endophyticus</name>
    <dbReference type="NCBI Taxonomy" id="1751298"/>
    <lineage>
        <taxon>Bacteria</taxon>
        <taxon>Bacillati</taxon>
        <taxon>Actinomycetota</taxon>
        <taxon>Actinomycetes</taxon>
        <taxon>Micromonosporales</taxon>
        <taxon>Micromonosporaceae</taxon>
        <taxon>Mangrovihabitans</taxon>
    </lineage>
</organism>
<dbReference type="PANTHER" id="PTHR43133:SF50">
    <property type="entry name" value="ECF RNA POLYMERASE SIGMA FACTOR SIGM"/>
    <property type="match status" value="1"/>
</dbReference>
<dbReference type="RefSeq" id="WP_189079149.1">
    <property type="nucleotide sequence ID" value="NZ_BMMX01000007.1"/>
</dbReference>
<keyword evidence="5" id="KW-0804">Transcription</keyword>
<dbReference type="GO" id="GO:0016987">
    <property type="term" value="F:sigma factor activity"/>
    <property type="evidence" value="ECO:0007669"/>
    <property type="project" value="UniProtKB-KW"/>
</dbReference>
<accession>A0A8J3BYC4</accession>
<evidence type="ECO:0000256" key="3">
    <source>
        <dbReference type="ARBA" id="ARBA00023082"/>
    </source>
</evidence>
<dbReference type="EMBL" id="BMMX01000007">
    <property type="protein sequence ID" value="GGK88419.1"/>
    <property type="molecule type" value="Genomic_DNA"/>
</dbReference>
<feature type="domain" description="RNA polymerase sigma factor 70 region 4 type 2" evidence="6">
    <location>
        <begin position="94"/>
        <end position="137"/>
    </location>
</feature>
<dbReference type="InterPro" id="IPR013325">
    <property type="entry name" value="RNA_pol_sigma_r2"/>
</dbReference>
<evidence type="ECO:0000256" key="4">
    <source>
        <dbReference type="ARBA" id="ARBA00023125"/>
    </source>
</evidence>
<dbReference type="GO" id="GO:0003677">
    <property type="term" value="F:DNA binding"/>
    <property type="evidence" value="ECO:0007669"/>
    <property type="project" value="UniProtKB-KW"/>
</dbReference>
<keyword evidence="8" id="KW-1185">Reference proteome</keyword>
<comment type="caution">
    <text evidence="7">The sequence shown here is derived from an EMBL/GenBank/DDBJ whole genome shotgun (WGS) entry which is preliminary data.</text>
</comment>
<dbReference type="InterPro" id="IPR013324">
    <property type="entry name" value="RNA_pol_sigma_r3/r4-like"/>
</dbReference>
<dbReference type="SUPFAM" id="SSF88946">
    <property type="entry name" value="Sigma2 domain of RNA polymerase sigma factors"/>
    <property type="match status" value="1"/>
</dbReference>
<proteinExistence type="inferred from homology"/>
<dbReference type="Gene3D" id="1.20.140.160">
    <property type="match status" value="1"/>
</dbReference>
<gene>
    <name evidence="7" type="ORF">GCM10012284_23070</name>
</gene>
<dbReference type="InterPro" id="IPR013249">
    <property type="entry name" value="RNA_pol_sigma70_r4_t2"/>
</dbReference>
<dbReference type="InterPro" id="IPR039425">
    <property type="entry name" value="RNA_pol_sigma-70-like"/>
</dbReference>
<keyword evidence="4" id="KW-0238">DNA-binding</keyword>
<protein>
    <recommendedName>
        <fullName evidence="6">RNA polymerase sigma factor 70 region 4 type 2 domain-containing protein</fullName>
    </recommendedName>
</protein>
<evidence type="ECO:0000256" key="5">
    <source>
        <dbReference type="ARBA" id="ARBA00023163"/>
    </source>
</evidence>
<comment type="similarity">
    <text evidence="1">Belongs to the sigma-70 factor family. ECF subfamily.</text>
</comment>
<evidence type="ECO:0000256" key="1">
    <source>
        <dbReference type="ARBA" id="ARBA00010641"/>
    </source>
</evidence>
<keyword evidence="2" id="KW-0805">Transcription regulation</keyword>
<sequence>MDSDDEALREFVTKRYPRLRRSAFLMGGDWSQADELARDTLARLITDSQRGVVADPDAYAFGELMAAFRRRPGRREHIFVAAPDCPGAQPRTVLILDALHRLAPRCRAVLVLRHVDGFAVDETADLLGMDDAQVERYEAAGLAAMETMLATSG</sequence>
<dbReference type="AlphaFoldDB" id="A0A8J3BYC4"/>
<dbReference type="GO" id="GO:0006352">
    <property type="term" value="P:DNA-templated transcription initiation"/>
    <property type="evidence" value="ECO:0007669"/>
    <property type="project" value="InterPro"/>
</dbReference>
<dbReference type="SUPFAM" id="SSF88659">
    <property type="entry name" value="Sigma3 and sigma4 domains of RNA polymerase sigma factors"/>
    <property type="match status" value="1"/>
</dbReference>
<evidence type="ECO:0000259" key="6">
    <source>
        <dbReference type="Pfam" id="PF08281"/>
    </source>
</evidence>
<evidence type="ECO:0000313" key="7">
    <source>
        <dbReference type="EMBL" id="GGK88419.1"/>
    </source>
</evidence>
<evidence type="ECO:0000256" key="2">
    <source>
        <dbReference type="ARBA" id="ARBA00023015"/>
    </source>
</evidence>
<reference evidence="7" key="2">
    <citation type="submission" date="2020-09" db="EMBL/GenBank/DDBJ databases">
        <authorList>
            <person name="Sun Q."/>
            <person name="Zhou Y."/>
        </authorList>
    </citation>
    <scope>NUCLEOTIDE SEQUENCE</scope>
    <source>
        <strain evidence="7">CGMCC 4.7299</strain>
    </source>
</reference>
<reference evidence="7" key="1">
    <citation type="journal article" date="2014" name="Int. J. Syst. Evol. Microbiol.">
        <title>Complete genome sequence of Corynebacterium casei LMG S-19264T (=DSM 44701T), isolated from a smear-ripened cheese.</title>
        <authorList>
            <consortium name="US DOE Joint Genome Institute (JGI-PGF)"/>
            <person name="Walter F."/>
            <person name="Albersmeier A."/>
            <person name="Kalinowski J."/>
            <person name="Ruckert C."/>
        </authorList>
    </citation>
    <scope>NUCLEOTIDE SEQUENCE</scope>
    <source>
        <strain evidence="7">CGMCC 4.7299</strain>
    </source>
</reference>
<name>A0A8J3BYC4_9ACTN</name>
<keyword evidence="3" id="KW-0731">Sigma factor</keyword>